<organism evidence="2 3">
    <name type="scientific">Myroides odoratus</name>
    <name type="common">Flavobacterium odoratum</name>
    <dbReference type="NCBI Taxonomy" id="256"/>
    <lineage>
        <taxon>Bacteria</taxon>
        <taxon>Pseudomonadati</taxon>
        <taxon>Bacteroidota</taxon>
        <taxon>Flavobacteriia</taxon>
        <taxon>Flavobacteriales</taxon>
        <taxon>Flavobacteriaceae</taxon>
        <taxon>Myroides</taxon>
    </lineage>
</organism>
<proteinExistence type="predicted"/>
<gene>
    <name evidence="2" type="ORF">NCTC11179_00984</name>
</gene>
<evidence type="ECO:0000256" key="1">
    <source>
        <dbReference type="SAM" id="SignalP"/>
    </source>
</evidence>
<protein>
    <recommendedName>
        <fullName evidence="4">GLPGLI family protein</fullName>
    </recommendedName>
</protein>
<keyword evidence="3" id="KW-1185">Reference proteome</keyword>
<evidence type="ECO:0008006" key="4">
    <source>
        <dbReference type="Google" id="ProtNLM"/>
    </source>
</evidence>
<sequence length="118" mass="13498">MKNIVLGMAFMLSFGTFANSSDEVYRNEDQVISPRKYCYEMKVIKQYYKNFLSARPSDNFTLNNYCTAAEAKIWGEQVNMKYARETTYNEFTGNGILYLATTVPMQVASSNCFTVANN</sequence>
<feature type="signal peptide" evidence="1">
    <location>
        <begin position="1"/>
        <end position="18"/>
    </location>
</feature>
<dbReference type="EMBL" id="UGQL01000001">
    <property type="protein sequence ID" value="STZ27449.1"/>
    <property type="molecule type" value="Genomic_DNA"/>
</dbReference>
<dbReference type="Proteomes" id="UP000255024">
    <property type="component" value="Unassembled WGS sequence"/>
</dbReference>
<name>A0A378RM69_MYROD</name>
<evidence type="ECO:0000313" key="2">
    <source>
        <dbReference type="EMBL" id="STZ27449.1"/>
    </source>
</evidence>
<feature type="chain" id="PRO_5016614653" description="GLPGLI family protein" evidence="1">
    <location>
        <begin position="19"/>
        <end position="118"/>
    </location>
</feature>
<evidence type="ECO:0000313" key="3">
    <source>
        <dbReference type="Proteomes" id="UP000255024"/>
    </source>
</evidence>
<keyword evidence="1" id="KW-0732">Signal</keyword>
<accession>A0A378RM69</accession>
<dbReference type="RefSeq" id="WP_115090382.1">
    <property type="nucleotide sequence ID" value="NZ_CP068107.1"/>
</dbReference>
<reference evidence="2 3" key="1">
    <citation type="submission" date="2018-06" db="EMBL/GenBank/DDBJ databases">
        <authorList>
            <consortium name="Pathogen Informatics"/>
            <person name="Doyle S."/>
        </authorList>
    </citation>
    <scope>NUCLEOTIDE SEQUENCE [LARGE SCALE GENOMIC DNA]</scope>
    <source>
        <strain evidence="2 3">NCTC11179</strain>
    </source>
</reference>
<dbReference type="AlphaFoldDB" id="A0A378RM69"/>